<keyword evidence="2" id="KW-0489">Methyltransferase</keyword>
<evidence type="ECO:0000313" key="3">
    <source>
        <dbReference type="Proteomes" id="UP001597509"/>
    </source>
</evidence>
<dbReference type="InterPro" id="IPR029063">
    <property type="entry name" value="SAM-dependent_MTases_sf"/>
</dbReference>
<dbReference type="NCBIfam" id="TIGR01444">
    <property type="entry name" value="fkbM_fam"/>
    <property type="match status" value="1"/>
</dbReference>
<dbReference type="PANTHER" id="PTHR32026:SF10">
    <property type="entry name" value="METHYLTRANSFERASE-LIKE PROTEIN 24-RELATED"/>
    <property type="match status" value="1"/>
</dbReference>
<keyword evidence="3" id="KW-1185">Reference proteome</keyword>
<dbReference type="GO" id="GO:0008168">
    <property type="term" value="F:methyltransferase activity"/>
    <property type="evidence" value="ECO:0007669"/>
    <property type="project" value="UniProtKB-KW"/>
</dbReference>
<gene>
    <name evidence="2" type="ORF">ACFS6I_14390</name>
</gene>
<name>A0ABW5YXI9_9SPHI</name>
<reference evidence="3" key="1">
    <citation type="journal article" date="2019" name="Int. J. Syst. Evol. Microbiol.">
        <title>The Global Catalogue of Microorganisms (GCM) 10K type strain sequencing project: providing services to taxonomists for standard genome sequencing and annotation.</title>
        <authorList>
            <consortium name="The Broad Institute Genomics Platform"/>
            <consortium name="The Broad Institute Genome Sequencing Center for Infectious Disease"/>
            <person name="Wu L."/>
            <person name="Ma J."/>
        </authorList>
    </citation>
    <scope>NUCLEOTIDE SEQUENCE [LARGE SCALE GENOMIC DNA]</scope>
    <source>
        <strain evidence="3">KCTC 22209</strain>
    </source>
</reference>
<comment type="caution">
    <text evidence="2">The sequence shown here is derived from an EMBL/GenBank/DDBJ whole genome shotgun (WGS) entry which is preliminary data.</text>
</comment>
<dbReference type="EMBL" id="JBHUPE010000005">
    <property type="protein sequence ID" value="MFD2905128.1"/>
    <property type="molecule type" value="Genomic_DNA"/>
</dbReference>
<keyword evidence="2" id="KW-0808">Transferase</keyword>
<evidence type="ECO:0000259" key="1">
    <source>
        <dbReference type="Pfam" id="PF05050"/>
    </source>
</evidence>
<organism evidence="2 3">
    <name type="scientific">Sphingobacterium anhuiense</name>
    <dbReference type="NCBI Taxonomy" id="493780"/>
    <lineage>
        <taxon>Bacteria</taxon>
        <taxon>Pseudomonadati</taxon>
        <taxon>Bacteroidota</taxon>
        <taxon>Sphingobacteriia</taxon>
        <taxon>Sphingobacteriales</taxon>
        <taxon>Sphingobacteriaceae</taxon>
        <taxon>Sphingobacterium</taxon>
    </lineage>
</organism>
<dbReference type="InterPro" id="IPR026913">
    <property type="entry name" value="METTL24"/>
</dbReference>
<dbReference type="RefSeq" id="WP_021191218.1">
    <property type="nucleotide sequence ID" value="NZ_JBHUPE010000005.1"/>
</dbReference>
<dbReference type="Gene3D" id="3.40.50.150">
    <property type="entry name" value="Vaccinia Virus protein VP39"/>
    <property type="match status" value="1"/>
</dbReference>
<evidence type="ECO:0000313" key="2">
    <source>
        <dbReference type="EMBL" id="MFD2905128.1"/>
    </source>
</evidence>
<dbReference type="Proteomes" id="UP001597509">
    <property type="component" value="Unassembled WGS sequence"/>
</dbReference>
<proteinExistence type="predicted"/>
<dbReference type="InterPro" id="IPR006342">
    <property type="entry name" value="FkbM_mtfrase"/>
</dbReference>
<accession>A0ABW5YXI9</accession>
<dbReference type="SUPFAM" id="SSF53335">
    <property type="entry name" value="S-adenosyl-L-methionine-dependent methyltransferases"/>
    <property type="match status" value="1"/>
</dbReference>
<feature type="domain" description="Methyltransferase FkbM" evidence="1">
    <location>
        <begin position="99"/>
        <end position="218"/>
    </location>
</feature>
<sequence>MSPSLINTLKKQYKILSGKISSFKIEHKCPHVWYGNSYGGFFVNPDLLHPDAIVYSFGIGQDTSFDDAIIQKHNCHVHGYDPTPKSIEWIAQRSDLSPKFHFHPFGLDKETRITHFNLPKNKEHVSGSIINHQNVDENNMVEVQMKSLIDIVSENNHSYIDVLKMDIEGSEYCVIESILNSSIEIRQILLEIHERFFDNGIEKTKELLNSLHQHGYKVFGVSDTLEEISFIKVSS</sequence>
<dbReference type="GO" id="GO:0032259">
    <property type="term" value="P:methylation"/>
    <property type="evidence" value="ECO:0007669"/>
    <property type="project" value="UniProtKB-KW"/>
</dbReference>
<dbReference type="PANTHER" id="PTHR32026">
    <property type="entry name" value="METHYLTRANSFERASE-LIKE PROTEIN 24"/>
    <property type="match status" value="1"/>
</dbReference>
<dbReference type="Pfam" id="PF05050">
    <property type="entry name" value="Methyltransf_21"/>
    <property type="match status" value="1"/>
</dbReference>
<protein>
    <submittedName>
        <fullName evidence="2">FkbM family methyltransferase</fullName>
    </submittedName>
</protein>